<dbReference type="EnsemblPlants" id="AET7Gv21258800.13">
    <property type="protein sequence ID" value="AET7Gv21258800.13"/>
    <property type="gene ID" value="AET7Gv21258800"/>
</dbReference>
<reference evidence="1" key="5">
    <citation type="journal article" date="2021" name="G3 (Bethesda)">
        <title>Aegilops tauschii genome assembly Aet v5.0 features greater sequence contiguity and improved annotation.</title>
        <authorList>
            <person name="Wang L."/>
            <person name="Zhu T."/>
            <person name="Rodriguez J.C."/>
            <person name="Deal K.R."/>
            <person name="Dubcovsky J."/>
            <person name="McGuire P.E."/>
            <person name="Lux T."/>
            <person name="Spannagl M."/>
            <person name="Mayer K.F.X."/>
            <person name="Baldrich P."/>
            <person name="Meyers B.C."/>
            <person name="Huo N."/>
            <person name="Gu Y.Q."/>
            <person name="Zhou H."/>
            <person name="Devos K.M."/>
            <person name="Bennetzen J.L."/>
            <person name="Unver T."/>
            <person name="Budak H."/>
            <person name="Gulick P.J."/>
            <person name="Galiba G."/>
            <person name="Kalapos B."/>
            <person name="Nelson D.R."/>
            <person name="Li P."/>
            <person name="You F.M."/>
            <person name="Luo M.C."/>
            <person name="Dvorak J."/>
        </authorList>
    </citation>
    <scope>NUCLEOTIDE SEQUENCE [LARGE SCALE GENOMIC DNA]</scope>
    <source>
        <strain evidence="1">cv. AL8/78</strain>
    </source>
</reference>
<sequence>MEHIWLFAVFWTNQLQSFLESYVCSGPFGASSVWSRNFMLMYVIYVFWTIV</sequence>
<organism evidence="1 2">
    <name type="scientific">Aegilops tauschii subsp. strangulata</name>
    <name type="common">Goatgrass</name>
    <dbReference type="NCBI Taxonomy" id="200361"/>
    <lineage>
        <taxon>Eukaryota</taxon>
        <taxon>Viridiplantae</taxon>
        <taxon>Streptophyta</taxon>
        <taxon>Embryophyta</taxon>
        <taxon>Tracheophyta</taxon>
        <taxon>Spermatophyta</taxon>
        <taxon>Magnoliopsida</taxon>
        <taxon>Liliopsida</taxon>
        <taxon>Poales</taxon>
        <taxon>Poaceae</taxon>
        <taxon>BOP clade</taxon>
        <taxon>Pooideae</taxon>
        <taxon>Triticodae</taxon>
        <taxon>Triticeae</taxon>
        <taxon>Triticinae</taxon>
        <taxon>Aegilops</taxon>
    </lineage>
</organism>
<dbReference type="AlphaFoldDB" id="A0A453T5Y3"/>
<reference evidence="2" key="1">
    <citation type="journal article" date="2014" name="Science">
        <title>Ancient hybridizations among the ancestral genomes of bread wheat.</title>
        <authorList>
            <consortium name="International Wheat Genome Sequencing Consortium,"/>
            <person name="Marcussen T."/>
            <person name="Sandve S.R."/>
            <person name="Heier L."/>
            <person name="Spannagl M."/>
            <person name="Pfeifer M."/>
            <person name="Jakobsen K.S."/>
            <person name="Wulff B.B."/>
            <person name="Steuernagel B."/>
            <person name="Mayer K.F."/>
            <person name="Olsen O.A."/>
        </authorList>
    </citation>
    <scope>NUCLEOTIDE SEQUENCE [LARGE SCALE GENOMIC DNA]</scope>
    <source>
        <strain evidence="2">cv. AL8/78</strain>
    </source>
</reference>
<reference evidence="1" key="3">
    <citation type="journal article" date="2017" name="Nature">
        <title>Genome sequence of the progenitor of the wheat D genome Aegilops tauschii.</title>
        <authorList>
            <person name="Luo M.C."/>
            <person name="Gu Y.Q."/>
            <person name="Puiu D."/>
            <person name="Wang H."/>
            <person name="Twardziok S.O."/>
            <person name="Deal K.R."/>
            <person name="Huo N."/>
            <person name="Zhu T."/>
            <person name="Wang L."/>
            <person name="Wang Y."/>
            <person name="McGuire P.E."/>
            <person name="Liu S."/>
            <person name="Long H."/>
            <person name="Ramasamy R.K."/>
            <person name="Rodriguez J.C."/>
            <person name="Van S.L."/>
            <person name="Yuan L."/>
            <person name="Wang Z."/>
            <person name="Xia Z."/>
            <person name="Xiao L."/>
            <person name="Anderson O.D."/>
            <person name="Ouyang S."/>
            <person name="Liang Y."/>
            <person name="Zimin A.V."/>
            <person name="Pertea G."/>
            <person name="Qi P."/>
            <person name="Bennetzen J.L."/>
            <person name="Dai X."/>
            <person name="Dawson M.W."/>
            <person name="Muller H.G."/>
            <person name="Kugler K."/>
            <person name="Rivarola-Duarte L."/>
            <person name="Spannagl M."/>
            <person name="Mayer K.F.X."/>
            <person name="Lu F.H."/>
            <person name="Bevan M.W."/>
            <person name="Leroy P."/>
            <person name="Li P."/>
            <person name="You F.M."/>
            <person name="Sun Q."/>
            <person name="Liu Z."/>
            <person name="Lyons E."/>
            <person name="Wicker T."/>
            <person name="Salzberg S.L."/>
            <person name="Devos K.M."/>
            <person name="Dvorak J."/>
        </authorList>
    </citation>
    <scope>NUCLEOTIDE SEQUENCE [LARGE SCALE GENOMIC DNA]</scope>
    <source>
        <strain evidence="1">cv. AL8/78</strain>
    </source>
</reference>
<evidence type="ECO:0000313" key="1">
    <source>
        <dbReference type="EnsemblPlants" id="AET7Gv21258800.13"/>
    </source>
</evidence>
<reference evidence="2" key="2">
    <citation type="journal article" date="2017" name="Nat. Plants">
        <title>The Aegilops tauschii genome reveals multiple impacts of transposons.</title>
        <authorList>
            <person name="Zhao G."/>
            <person name="Zou C."/>
            <person name="Li K."/>
            <person name="Wang K."/>
            <person name="Li T."/>
            <person name="Gao L."/>
            <person name="Zhang X."/>
            <person name="Wang H."/>
            <person name="Yang Z."/>
            <person name="Liu X."/>
            <person name="Jiang W."/>
            <person name="Mao L."/>
            <person name="Kong X."/>
            <person name="Jiao Y."/>
            <person name="Jia J."/>
        </authorList>
    </citation>
    <scope>NUCLEOTIDE SEQUENCE [LARGE SCALE GENOMIC DNA]</scope>
    <source>
        <strain evidence="2">cv. AL8/78</strain>
    </source>
</reference>
<dbReference type="Proteomes" id="UP000015105">
    <property type="component" value="Chromosome 7D"/>
</dbReference>
<accession>A0A453T5Y3</accession>
<dbReference type="Gramene" id="AET7Gv21258800.13">
    <property type="protein sequence ID" value="AET7Gv21258800.13"/>
    <property type="gene ID" value="AET7Gv21258800"/>
</dbReference>
<name>A0A453T5Y3_AEGTS</name>
<protein>
    <submittedName>
        <fullName evidence="1">Uncharacterized protein</fullName>
    </submittedName>
</protein>
<reference evidence="1" key="4">
    <citation type="submission" date="2019-03" db="UniProtKB">
        <authorList>
            <consortium name="EnsemblPlants"/>
        </authorList>
    </citation>
    <scope>IDENTIFICATION</scope>
</reference>
<keyword evidence="2" id="KW-1185">Reference proteome</keyword>
<evidence type="ECO:0000313" key="2">
    <source>
        <dbReference type="Proteomes" id="UP000015105"/>
    </source>
</evidence>
<proteinExistence type="predicted"/>